<accession>A0A0A9CGK3</accession>
<evidence type="ECO:0000313" key="1">
    <source>
        <dbReference type="EMBL" id="JAD70597.1"/>
    </source>
</evidence>
<organism evidence="1">
    <name type="scientific">Arundo donax</name>
    <name type="common">Giant reed</name>
    <name type="synonym">Donax arundinaceus</name>
    <dbReference type="NCBI Taxonomy" id="35708"/>
    <lineage>
        <taxon>Eukaryota</taxon>
        <taxon>Viridiplantae</taxon>
        <taxon>Streptophyta</taxon>
        <taxon>Embryophyta</taxon>
        <taxon>Tracheophyta</taxon>
        <taxon>Spermatophyta</taxon>
        <taxon>Magnoliopsida</taxon>
        <taxon>Liliopsida</taxon>
        <taxon>Poales</taxon>
        <taxon>Poaceae</taxon>
        <taxon>PACMAD clade</taxon>
        <taxon>Arundinoideae</taxon>
        <taxon>Arundineae</taxon>
        <taxon>Arundo</taxon>
    </lineage>
</organism>
<reference evidence="1" key="1">
    <citation type="submission" date="2014-09" db="EMBL/GenBank/DDBJ databases">
        <authorList>
            <person name="Magalhaes I.L.F."/>
            <person name="Oliveira U."/>
            <person name="Santos F.R."/>
            <person name="Vidigal T.H.D.A."/>
            <person name="Brescovit A.D."/>
            <person name="Santos A.J."/>
        </authorList>
    </citation>
    <scope>NUCLEOTIDE SEQUENCE</scope>
    <source>
        <tissue evidence="1">Shoot tissue taken approximately 20 cm above the soil surface</tissue>
    </source>
</reference>
<dbReference type="AlphaFoldDB" id="A0A0A9CGK3"/>
<name>A0A0A9CGK3_ARUDO</name>
<sequence>MAAAATTPSIFAILQAVLLNPLIQNPNRQLLGLPPRPWLPPPVRSRRKTG</sequence>
<proteinExistence type="predicted"/>
<protein>
    <submittedName>
        <fullName evidence="1">Uncharacterized protein</fullName>
    </submittedName>
</protein>
<reference evidence="1" key="2">
    <citation type="journal article" date="2015" name="Data Brief">
        <title>Shoot transcriptome of the giant reed, Arundo donax.</title>
        <authorList>
            <person name="Barrero R.A."/>
            <person name="Guerrero F.D."/>
            <person name="Moolhuijzen P."/>
            <person name="Goolsby J.A."/>
            <person name="Tidwell J."/>
            <person name="Bellgard S.E."/>
            <person name="Bellgard M.I."/>
        </authorList>
    </citation>
    <scope>NUCLEOTIDE SEQUENCE</scope>
    <source>
        <tissue evidence="1">Shoot tissue taken approximately 20 cm above the soil surface</tissue>
    </source>
</reference>
<dbReference type="EMBL" id="GBRH01227298">
    <property type="protein sequence ID" value="JAD70597.1"/>
    <property type="molecule type" value="Transcribed_RNA"/>
</dbReference>